<gene>
    <name evidence="13" type="primary">109540613</name>
    <name evidence="12" type="ORF">YQE_08857</name>
</gene>
<proteinExistence type="inferred from homology"/>
<dbReference type="CDD" id="cd00200">
    <property type="entry name" value="WD40"/>
    <property type="match status" value="1"/>
</dbReference>
<comment type="similarity">
    <text evidence="3">Belongs to the WD repeat PLAP family.</text>
</comment>
<evidence type="ECO:0000256" key="6">
    <source>
        <dbReference type="ARBA" id="ARBA00022737"/>
    </source>
</evidence>
<evidence type="ECO:0000256" key="1">
    <source>
        <dbReference type="ARBA" id="ARBA00004123"/>
    </source>
</evidence>
<dbReference type="GO" id="GO:0043130">
    <property type="term" value="F:ubiquitin binding"/>
    <property type="evidence" value="ECO:0007669"/>
    <property type="project" value="TreeGrafter"/>
</dbReference>
<dbReference type="OMA" id="DKCIYYW"/>
<dbReference type="EMBL" id="KB741039">
    <property type="protein sequence ID" value="ENN74533.1"/>
    <property type="molecule type" value="Genomic_DNA"/>
</dbReference>
<sequence>MSGKEFTLSRTLYGHSLDVRCIAVTPSNDIISGSRDKTAKFWKNNPHQSNFEEVMTYKDQQNFVACVLYLDPTEEFPDGLVVTGGNDSVILVYKPSEPFSTFTIKEHSNTVCALGKANEANAFLTGSWDTNAKYIKISETPKCIVTFTGHTEAIWGVTQLKDNRIVSASADKTLIVWSSDGQKLQSLSGHTDCVRAVIEAPALNAFLSISNDASIKVWSYGGDLIDTYYGHTSYIYDIAVCKDSQSFVTSDEDRTVRYWENGENTQTIMLPAQSVWSVACLNNGDIVTGSSDGLVRVFTQDKSRYADEAALTKYREEGLALERQSKQEFGGVKVSDLPGKEALYTPGKKAGQMLMIRDEGKVIAYTWFVDGETCFWDKVGEVLGSTDKDSSGKTVFEGKSYDFVFSVDVEEGKPPLKLPYNRGDDVYQVANNFLTKNFLPATYLEQVVDFILKNSSQQYVPPSSSAYQDPFTGGNRYTPSYQNNTGQLGVNVDPFTGGSSYSTRAPNPTTSSVAATAGCTNPPPVDPTRTTGDPNPTIYDFRIIPYKTFDSGVPGVILKKLKEFNSSLTEYRLFGNDLENLVQLCVEPSENATIYELLFKMFEWPENNLFPVLDIVRMAVRNEHSNTIISKLYEGVIIKKLQGFINSEHAVVNNRIVALRTICNLCSHKTGENLVSENIYDIIGSVSTVRHINANGQLALATVLMNLTLMVLKNREHAGYKVLAEVLPDMITTLDDSEAQFRIYVAIGTLMQNSDSLRPEVVEKIKESGEFLPLLKLHFHVTNEAQNKRANCAKQIYSLL</sequence>
<feature type="repeat" description="WD" evidence="8">
    <location>
        <begin position="147"/>
        <end position="178"/>
    </location>
</feature>
<reference evidence="12 14" key="1">
    <citation type="journal article" date="2013" name="Genome Biol.">
        <title>Draft genome of the mountain pine beetle, Dendroctonus ponderosae Hopkins, a major forest pest.</title>
        <authorList>
            <person name="Keeling C.I."/>
            <person name="Yuen M.M."/>
            <person name="Liao N.Y."/>
            <person name="Docking T.R."/>
            <person name="Chan S.K."/>
            <person name="Taylor G.A."/>
            <person name="Palmquist D.L."/>
            <person name="Jackman S.D."/>
            <person name="Nguyen A."/>
            <person name="Li M."/>
            <person name="Henderson H."/>
            <person name="Janes J.K."/>
            <person name="Zhao Y."/>
            <person name="Pandoh P."/>
            <person name="Moore R."/>
            <person name="Sperling F.A."/>
            <person name="Huber D.P."/>
            <person name="Birol I."/>
            <person name="Jones S.J."/>
            <person name="Bohlmann J."/>
        </authorList>
    </citation>
    <scope>NUCLEOTIDE SEQUENCE</scope>
</reference>
<comment type="subcellular location">
    <subcellularLocation>
        <location evidence="2">Cytoplasm</location>
    </subcellularLocation>
    <subcellularLocation>
        <location evidence="1">Nucleus</location>
    </subcellularLocation>
</comment>
<dbReference type="EnsemblMetazoa" id="XM_019909045.1">
    <property type="protein sequence ID" value="XP_019764604.1"/>
    <property type="gene ID" value="LOC109540613"/>
</dbReference>
<dbReference type="AlphaFoldDB" id="N6T9X6"/>
<dbReference type="InterPro" id="IPR016024">
    <property type="entry name" value="ARM-type_fold"/>
</dbReference>
<dbReference type="PROSITE" id="PS51396">
    <property type="entry name" value="PUL"/>
    <property type="match status" value="1"/>
</dbReference>
<dbReference type="PROSITE" id="PS51394">
    <property type="entry name" value="PFU"/>
    <property type="match status" value="1"/>
</dbReference>
<protein>
    <recommendedName>
        <fullName evidence="15">Phospholipase A-2-activating protein</fullName>
    </recommendedName>
</protein>
<dbReference type="Pfam" id="PF08324">
    <property type="entry name" value="PUL"/>
    <property type="match status" value="1"/>
</dbReference>
<dbReference type="InterPro" id="IPR036322">
    <property type="entry name" value="WD40_repeat_dom_sf"/>
</dbReference>
<dbReference type="SUPFAM" id="SSF50978">
    <property type="entry name" value="WD40 repeat-like"/>
    <property type="match status" value="1"/>
</dbReference>
<dbReference type="InterPro" id="IPR038122">
    <property type="entry name" value="PFU_sf"/>
</dbReference>
<dbReference type="Gene3D" id="2.130.10.10">
    <property type="entry name" value="YVTN repeat-like/Quinoprotein amine dehydrogenase"/>
    <property type="match status" value="1"/>
</dbReference>
<dbReference type="HOGENOM" id="CLU_011791_2_0_1"/>
<dbReference type="PROSITE" id="PS50294">
    <property type="entry name" value="WD_REPEATS_REGION"/>
    <property type="match status" value="3"/>
</dbReference>
<evidence type="ECO:0000256" key="3">
    <source>
        <dbReference type="ARBA" id="ARBA00008495"/>
    </source>
</evidence>
<dbReference type="InterPro" id="IPR015155">
    <property type="entry name" value="PFU"/>
</dbReference>
<dbReference type="Proteomes" id="UP000019118">
    <property type="component" value="Unassembled WGS sequence"/>
</dbReference>
<reference evidence="13" key="2">
    <citation type="submission" date="2024-08" db="UniProtKB">
        <authorList>
            <consortium name="EnsemblMetazoa"/>
        </authorList>
    </citation>
    <scope>IDENTIFICATION</scope>
</reference>
<evidence type="ECO:0000313" key="12">
    <source>
        <dbReference type="EMBL" id="ENN74533.1"/>
    </source>
</evidence>
<organism evidence="12">
    <name type="scientific">Dendroctonus ponderosae</name>
    <name type="common">Mountain pine beetle</name>
    <dbReference type="NCBI Taxonomy" id="77166"/>
    <lineage>
        <taxon>Eukaryota</taxon>
        <taxon>Metazoa</taxon>
        <taxon>Ecdysozoa</taxon>
        <taxon>Arthropoda</taxon>
        <taxon>Hexapoda</taxon>
        <taxon>Insecta</taxon>
        <taxon>Pterygota</taxon>
        <taxon>Neoptera</taxon>
        <taxon>Endopterygota</taxon>
        <taxon>Coleoptera</taxon>
        <taxon>Polyphaga</taxon>
        <taxon>Cucujiformia</taxon>
        <taxon>Curculionidae</taxon>
        <taxon>Scolytinae</taxon>
        <taxon>Dendroctonus</taxon>
    </lineage>
</organism>
<feature type="repeat" description="WD" evidence="8">
    <location>
        <begin position="228"/>
        <end position="260"/>
    </location>
</feature>
<evidence type="ECO:0000256" key="5">
    <source>
        <dbReference type="ARBA" id="ARBA00022574"/>
    </source>
</evidence>
<dbReference type="InterPro" id="IPR001680">
    <property type="entry name" value="WD40_rpt"/>
</dbReference>
<dbReference type="SUPFAM" id="SSF48371">
    <property type="entry name" value="ARM repeat"/>
    <property type="match status" value="1"/>
</dbReference>
<evidence type="ECO:0000256" key="2">
    <source>
        <dbReference type="ARBA" id="ARBA00004496"/>
    </source>
</evidence>
<name>N6T9X6_DENPD</name>
<evidence type="ECO:0000259" key="10">
    <source>
        <dbReference type="PROSITE" id="PS51394"/>
    </source>
</evidence>
<dbReference type="InterPro" id="IPR013535">
    <property type="entry name" value="PUL_dom"/>
</dbReference>
<feature type="repeat" description="WD" evidence="8">
    <location>
        <begin position="187"/>
        <end position="219"/>
    </location>
</feature>
<dbReference type="Gene3D" id="1.25.10.10">
    <property type="entry name" value="Leucine-rich Repeat Variant"/>
    <property type="match status" value="1"/>
</dbReference>
<feature type="compositionally biased region" description="Polar residues" evidence="9">
    <location>
        <begin position="500"/>
        <end position="514"/>
    </location>
</feature>
<feature type="non-terminal residue" evidence="12">
    <location>
        <position position="1"/>
    </location>
</feature>
<evidence type="ECO:0008006" key="15">
    <source>
        <dbReference type="Google" id="ProtNLM"/>
    </source>
</evidence>
<dbReference type="GO" id="GO:0010992">
    <property type="term" value="P:ubiquitin recycling"/>
    <property type="evidence" value="ECO:0007669"/>
    <property type="project" value="TreeGrafter"/>
</dbReference>
<feature type="domain" description="PUL" evidence="11">
    <location>
        <begin position="539"/>
        <end position="799"/>
    </location>
</feature>
<evidence type="ECO:0000313" key="14">
    <source>
        <dbReference type="Proteomes" id="UP000019118"/>
    </source>
</evidence>
<dbReference type="InterPro" id="IPR015943">
    <property type="entry name" value="WD40/YVTN_repeat-like_dom_sf"/>
</dbReference>
<dbReference type="Pfam" id="PF00400">
    <property type="entry name" value="WD40"/>
    <property type="match status" value="5"/>
</dbReference>
<evidence type="ECO:0000256" key="4">
    <source>
        <dbReference type="ARBA" id="ARBA00022490"/>
    </source>
</evidence>
<dbReference type="PROSITE" id="PS50082">
    <property type="entry name" value="WD_REPEATS_2"/>
    <property type="match status" value="4"/>
</dbReference>
<dbReference type="GO" id="GO:0005634">
    <property type="term" value="C:nucleus"/>
    <property type="evidence" value="ECO:0007669"/>
    <property type="project" value="UniProtKB-SubCell"/>
</dbReference>
<keyword evidence="6" id="KW-0677">Repeat</keyword>
<dbReference type="PANTHER" id="PTHR19849">
    <property type="entry name" value="PHOSPHOLIPASE A-2-ACTIVATING PROTEIN"/>
    <property type="match status" value="1"/>
</dbReference>
<keyword evidence="7" id="KW-0539">Nucleus</keyword>
<keyword evidence="4" id="KW-0963">Cytoplasm</keyword>
<dbReference type="FunFam" id="2.130.10.10:FF:000175">
    <property type="entry name" value="Phospholipase A-2-activating protein"/>
    <property type="match status" value="1"/>
</dbReference>
<dbReference type="GO" id="GO:0005737">
    <property type="term" value="C:cytoplasm"/>
    <property type="evidence" value="ECO:0007669"/>
    <property type="project" value="UniProtKB-SubCell"/>
</dbReference>
<evidence type="ECO:0000256" key="8">
    <source>
        <dbReference type="PROSITE-ProRule" id="PRU00221"/>
    </source>
</evidence>
<evidence type="ECO:0000313" key="13">
    <source>
        <dbReference type="EnsemblMetazoa" id="XP_019764604.1"/>
    </source>
</evidence>
<dbReference type="PANTHER" id="PTHR19849:SF0">
    <property type="entry name" value="PHOSPHOLIPASE A-2-ACTIVATING PROTEIN"/>
    <property type="match status" value="1"/>
</dbReference>
<feature type="region of interest" description="Disordered" evidence="9">
    <location>
        <begin position="500"/>
        <end position="534"/>
    </location>
</feature>
<evidence type="ECO:0000256" key="7">
    <source>
        <dbReference type="ARBA" id="ARBA00023242"/>
    </source>
</evidence>
<dbReference type="Gene3D" id="3.10.20.870">
    <property type="entry name" value="PFU (PLAA family ubiquitin binding), C-terminal domain"/>
    <property type="match status" value="1"/>
</dbReference>
<dbReference type="GO" id="GO:0043161">
    <property type="term" value="P:proteasome-mediated ubiquitin-dependent protein catabolic process"/>
    <property type="evidence" value="ECO:0007669"/>
    <property type="project" value="TreeGrafter"/>
</dbReference>
<dbReference type="OrthoDB" id="10265988at2759"/>
<dbReference type="InterPro" id="IPR011989">
    <property type="entry name" value="ARM-like"/>
</dbReference>
<dbReference type="Pfam" id="PF09070">
    <property type="entry name" value="PFU"/>
    <property type="match status" value="1"/>
</dbReference>
<accession>N6T9X6</accession>
<dbReference type="SMART" id="SM00320">
    <property type="entry name" value="WD40"/>
    <property type="match status" value="7"/>
</dbReference>
<keyword evidence="14" id="KW-1185">Reference proteome</keyword>
<evidence type="ECO:0000259" key="11">
    <source>
        <dbReference type="PROSITE" id="PS51396"/>
    </source>
</evidence>
<feature type="repeat" description="WD" evidence="8">
    <location>
        <begin position="12"/>
        <end position="43"/>
    </location>
</feature>
<feature type="domain" description="PFU" evidence="10">
    <location>
        <begin position="366"/>
        <end position="465"/>
    </location>
</feature>
<dbReference type="KEGG" id="dpa:109540613"/>
<evidence type="ECO:0000256" key="9">
    <source>
        <dbReference type="SAM" id="MobiDB-lite"/>
    </source>
</evidence>
<keyword evidence="5 8" id="KW-0853">WD repeat</keyword>